<dbReference type="SUPFAM" id="SSF53383">
    <property type="entry name" value="PLP-dependent transferases"/>
    <property type="match status" value="1"/>
</dbReference>
<comment type="similarity">
    <text evidence="3">Belongs to the class-I pyridoxal-phosphate-dependent aminotransferase family.</text>
</comment>
<dbReference type="InterPro" id="IPR015422">
    <property type="entry name" value="PyrdxlP-dep_Trfase_small"/>
</dbReference>
<dbReference type="PANTHER" id="PTHR42885">
    <property type="entry name" value="HISTIDINOL-PHOSPHATE AMINOTRANSFERASE-RELATED"/>
    <property type="match status" value="1"/>
</dbReference>
<dbReference type="OrthoDB" id="3401872at2"/>
<protein>
    <recommendedName>
        <fullName evidence="3">Aminotransferase</fullName>
        <ecNumber evidence="3">2.6.1.-</ecNumber>
    </recommendedName>
</protein>
<evidence type="ECO:0000259" key="4">
    <source>
        <dbReference type="Pfam" id="PF00155"/>
    </source>
</evidence>
<dbReference type="Gene3D" id="3.40.640.10">
    <property type="entry name" value="Type I PLP-dependent aspartate aminotransferase-like (Major domain)"/>
    <property type="match status" value="1"/>
</dbReference>
<evidence type="ECO:0000256" key="3">
    <source>
        <dbReference type="RuleBase" id="RU000481"/>
    </source>
</evidence>
<keyword evidence="6" id="KW-1185">Reference proteome</keyword>
<evidence type="ECO:0000313" key="5">
    <source>
        <dbReference type="EMBL" id="ROP38308.1"/>
    </source>
</evidence>
<keyword evidence="3 5" id="KW-0032">Aminotransferase</keyword>
<dbReference type="Pfam" id="PF00155">
    <property type="entry name" value="Aminotran_1_2"/>
    <property type="match status" value="1"/>
</dbReference>
<dbReference type="InterPro" id="IPR015421">
    <property type="entry name" value="PyrdxlP-dep_Trfase_major"/>
</dbReference>
<keyword evidence="2" id="KW-0663">Pyridoxal phosphate</keyword>
<dbReference type="GO" id="GO:0030170">
    <property type="term" value="F:pyridoxal phosphate binding"/>
    <property type="evidence" value="ECO:0007669"/>
    <property type="project" value="InterPro"/>
</dbReference>
<keyword evidence="3 5" id="KW-0808">Transferase</keyword>
<dbReference type="Proteomes" id="UP000268727">
    <property type="component" value="Unassembled WGS sequence"/>
</dbReference>
<dbReference type="AlphaFoldDB" id="A0A3N1H740"/>
<dbReference type="NCBIfam" id="NF005915">
    <property type="entry name" value="PRK07908.1"/>
    <property type="match status" value="1"/>
</dbReference>
<comment type="caution">
    <text evidence="5">The sequence shown here is derived from an EMBL/GenBank/DDBJ whole genome shotgun (WGS) entry which is preliminary data.</text>
</comment>
<dbReference type="Gene3D" id="3.90.1150.10">
    <property type="entry name" value="Aspartate Aminotransferase, domain 1"/>
    <property type="match status" value="1"/>
</dbReference>
<gene>
    <name evidence="5" type="ORF">EDD40_3662</name>
</gene>
<dbReference type="RefSeq" id="WP_123743970.1">
    <property type="nucleotide sequence ID" value="NZ_RJKM01000001.1"/>
</dbReference>
<accession>A0A3N1H740</accession>
<dbReference type="EC" id="2.6.1.-" evidence="3"/>
<dbReference type="InterPro" id="IPR004838">
    <property type="entry name" value="NHTrfase_class1_PyrdxlP-BS"/>
</dbReference>
<dbReference type="EMBL" id="RJKM01000001">
    <property type="protein sequence ID" value="ROP38308.1"/>
    <property type="molecule type" value="Genomic_DNA"/>
</dbReference>
<evidence type="ECO:0000313" key="6">
    <source>
        <dbReference type="Proteomes" id="UP000268727"/>
    </source>
</evidence>
<evidence type="ECO:0000256" key="2">
    <source>
        <dbReference type="ARBA" id="ARBA00022898"/>
    </source>
</evidence>
<comment type="cofactor">
    <cofactor evidence="1 3">
        <name>pyridoxal 5'-phosphate</name>
        <dbReference type="ChEBI" id="CHEBI:597326"/>
    </cofactor>
</comment>
<dbReference type="PROSITE" id="PS00105">
    <property type="entry name" value="AA_TRANSFER_CLASS_1"/>
    <property type="match status" value="1"/>
</dbReference>
<dbReference type="InterPro" id="IPR004839">
    <property type="entry name" value="Aminotransferase_I/II_large"/>
</dbReference>
<proteinExistence type="inferred from homology"/>
<organism evidence="5 6">
    <name type="scientific">Saccharothrix texasensis</name>
    <dbReference type="NCBI Taxonomy" id="103734"/>
    <lineage>
        <taxon>Bacteria</taxon>
        <taxon>Bacillati</taxon>
        <taxon>Actinomycetota</taxon>
        <taxon>Actinomycetes</taxon>
        <taxon>Pseudonocardiales</taxon>
        <taxon>Pseudonocardiaceae</taxon>
        <taxon>Saccharothrix</taxon>
    </lineage>
</organism>
<feature type="domain" description="Aminotransferase class I/classII large" evidence="4">
    <location>
        <begin position="44"/>
        <end position="340"/>
    </location>
</feature>
<dbReference type="GO" id="GO:0008483">
    <property type="term" value="F:transaminase activity"/>
    <property type="evidence" value="ECO:0007669"/>
    <property type="project" value="UniProtKB-KW"/>
</dbReference>
<sequence>MTSQDSGRALLRHHGDVDAAPGLADFAVNVRTPAPPAWLRDRLVAALDGLGSYPAAAADDRARAAVAARHGRTPDEVLVLNGAAEGFALLPTLRPRLAAVVHPSFTEPEVALRDAGVPVRRVQLWPEDDYRLRADLVPDEADLVVLGNPTNPTSVLHPAEVVASLSRPGRVLVVDEAFADAVPGEPESLAGRADLPGLLVLRSLTKTWGLAGLRAGYLLGAPELLARLALPRPQWPVGSLVLEAVTACCEPAAVAEAEALAREAREHTAHAVARLGDLVVVPPDAPFALLRVPQGQRVREALRDKGIAVRRGDTFPGLTADHLRVAVRAPEEFDLLVDALRVVLEEL</sequence>
<dbReference type="PANTHER" id="PTHR42885:SF1">
    <property type="entry name" value="THREONINE-PHOSPHATE DECARBOXYLASE"/>
    <property type="match status" value="1"/>
</dbReference>
<evidence type="ECO:0000256" key="1">
    <source>
        <dbReference type="ARBA" id="ARBA00001933"/>
    </source>
</evidence>
<dbReference type="InterPro" id="IPR015424">
    <property type="entry name" value="PyrdxlP-dep_Trfase"/>
</dbReference>
<name>A0A3N1H740_9PSEU</name>
<reference evidence="5 6" key="1">
    <citation type="submission" date="2018-11" db="EMBL/GenBank/DDBJ databases">
        <title>Sequencing the genomes of 1000 actinobacteria strains.</title>
        <authorList>
            <person name="Klenk H.-P."/>
        </authorList>
    </citation>
    <scope>NUCLEOTIDE SEQUENCE [LARGE SCALE GENOMIC DNA]</scope>
    <source>
        <strain evidence="5 6">DSM 44231</strain>
    </source>
</reference>
<dbReference type="CDD" id="cd00609">
    <property type="entry name" value="AAT_like"/>
    <property type="match status" value="1"/>
</dbReference>